<evidence type="ECO:0000313" key="2">
    <source>
        <dbReference type="Proteomes" id="UP001184833"/>
    </source>
</evidence>
<keyword evidence="2" id="KW-1185">Reference proteome</keyword>
<evidence type="ECO:0000313" key="1">
    <source>
        <dbReference type="EMBL" id="MDR6457537.1"/>
    </source>
</evidence>
<organism evidence="1 2">
    <name type="scientific">Chryseobacterium vietnamense</name>
    <dbReference type="NCBI Taxonomy" id="866785"/>
    <lineage>
        <taxon>Bacteria</taxon>
        <taxon>Pseudomonadati</taxon>
        <taxon>Bacteroidota</taxon>
        <taxon>Flavobacteriia</taxon>
        <taxon>Flavobacteriales</taxon>
        <taxon>Weeksellaceae</taxon>
        <taxon>Chryseobacterium group</taxon>
        <taxon>Chryseobacterium</taxon>
    </lineage>
</organism>
<accession>A0ACC6J445</accession>
<reference evidence="1" key="1">
    <citation type="submission" date="2023-07" db="EMBL/GenBank/DDBJ databases">
        <title>Sorghum-associated microbial communities from plants grown in Nebraska, USA.</title>
        <authorList>
            <person name="Schachtman D."/>
        </authorList>
    </citation>
    <scope>NUCLEOTIDE SEQUENCE</scope>
    <source>
        <strain evidence="1">DS2329</strain>
    </source>
</reference>
<comment type="caution">
    <text evidence="1">The sequence shown here is derived from an EMBL/GenBank/DDBJ whole genome shotgun (WGS) entry which is preliminary data.</text>
</comment>
<dbReference type="Proteomes" id="UP001184833">
    <property type="component" value="Unassembled WGS sequence"/>
</dbReference>
<proteinExistence type="predicted"/>
<sequence>MFLKLFDSVKITRGAKNCIILDASSGFLQFIPIAFFDLLSNEHQNYAVLKKQLDSVRLQTLEEYLHFILDNKLGIIVNSLKELLTFQGTSEFRETPSYVDYLILDVNNSGVLNDVLIQQIYDLKIKYLQIRFSELELNDVIKVIGKLNLLNDSSINEVSVVVSYDLQLVTFIKENHYKISNKFIDFILHSYKEQFFQTLDHVHLSVIKNKISIPLSCGLIDLKNINLNRNFYLEAEQHNSCLHKKIAIDIEGNIKNCPSMSQSFGNIHETTLETALNHPEFKKYWNLTKDSIEVCKDCEFRYICTDCRAYTEQTSIKNEGLDVSKPLKCGYNPYTGEWEEWSINPLKQKAIEHYKMQDFLKK</sequence>
<dbReference type="EMBL" id="JAVDQX010000001">
    <property type="protein sequence ID" value="MDR6457537.1"/>
    <property type="molecule type" value="Genomic_DNA"/>
</dbReference>
<gene>
    <name evidence="1" type="ORF">J2786_000630</name>
</gene>
<name>A0ACC6J445_9FLAO</name>
<protein>
    <submittedName>
        <fullName evidence="1">SPASM domain peptide maturase of grasp-with-spasm system</fullName>
    </submittedName>
</protein>